<dbReference type="AlphaFoldDB" id="A0A251TPB4"/>
<protein>
    <submittedName>
        <fullName evidence="1">Uncharacterized protein</fullName>
    </submittedName>
</protein>
<gene>
    <name evidence="1" type="ORF">HannXRQ_Chr10g0311711</name>
</gene>
<dbReference type="EMBL" id="CM007899">
    <property type="protein sequence ID" value="OTG12629.1"/>
    <property type="molecule type" value="Genomic_DNA"/>
</dbReference>
<dbReference type="Proteomes" id="UP000215914">
    <property type="component" value="Chromosome 10"/>
</dbReference>
<keyword evidence="2" id="KW-1185">Reference proteome</keyword>
<proteinExistence type="predicted"/>
<dbReference type="InParanoid" id="A0A251TPB4"/>
<reference evidence="2" key="1">
    <citation type="journal article" date="2017" name="Nature">
        <title>The sunflower genome provides insights into oil metabolism, flowering and Asterid evolution.</title>
        <authorList>
            <person name="Badouin H."/>
            <person name="Gouzy J."/>
            <person name="Grassa C.J."/>
            <person name="Murat F."/>
            <person name="Staton S.E."/>
            <person name="Cottret L."/>
            <person name="Lelandais-Briere C."/>
            <person name="Owens G.L."/>
            <person name="Carrere S."/>
            <person name="Mayjonade B."/>
            <person name="Legrand L."/>
            <person name="Gill N."/>
            <person name="Kane N.C."/>
            <person name="Bowers J.E."/>
            <person name="Hubner S."/>
            <person name="Bellec A."/>
            <person name="Berard A."/>
            <person name="Berges H."/>
            <person name="Blanchet N."/>
            <person name="Boniface M.C."/>
            <person name="Brunel D."/>
            <person name="Catrice O."/>
            <person name="Chaidir N."/>
            <person name="Claudel C."/>
            <person name="Donnadieu C."/>
            <person name="Faraut T."/>
            <person name="Fievet G."/>
            <person name="Helmstetter N."/>
            <person name="King M."/>
            <person name="Knapp S.J."/>
            <person name="Lai Z."/>
            <person name="Le Paslier M.C."/>
            <person name="Lippi Y."/>
            <person name="Lorenzon L."/>
            <person name="Mandel J.R."/>
            <person name="Marage G."/>
            <person name="Marchand G."/>
            <person name="Marquand E."/>
            <person name="Bret-Mestries E."/>
            <person name="Morien E."/>
            <person name="Nambeesan S."/>
            <person name="Nguyen T."/>
            <person name="Pegot-Espagnet P."/>
            <person name="Pouilly N."/>
            <person name="Raftis F."/>
            <person name="Sallet E."/>
            <person name="Schiex T."/>
            <person name="Thomas J."/>
            <person name="Vandecasteele C."/>
            <person name="Vares D."/>
            <person name="Vear F."/>
            <person name="Vautrin S."/>
            <person name="Crespi M."/>
            <person name="Mangin B."/>
            <person name="Burke J.M."/>
            <person name="Salse J."/>
            <person name="Munos S."/>
            <person name="Vincourt P."/>
            <person name="Rieseberg L.H."/>
            <person name="Langlade N.B."/>
        </authorList>
    </citation>
    <scope>NUCLEOTIDE SEQUENCE [LARGE SCALE GENOMIC DNA]</scope>
    <source>
        <strain evidence="2">cv. SF193</strain>
    </source>
</reference>
<name>A0A251TPB4_HELAN</name>
<evidence type="ECO:0000313" key="1">
    <source>
        <dbReference type="EMBL" id="OTG12629.1"/>
    </source>
</evidence>
<accession>A0A251TPB4</accession>
<sequence length="168" mass="19918">MRFQWKDMLYMRFHRNNGIDWFLAMPVVTVVISASQHRAETRTDVKVSRLNLLFLLWYALGADDEAETSVASVEDQLRKEITVYEWIHVSIGLFDKCAIPIAAELEYKDENKIYSGILEKYSDVWMEHLKELVIYNFNNSKPSMEFVKFIIPRSPKLIFDFNELEWAR</sequence>
<evidence type="ECO:0000313" key="2">
    <source>
        <dbReference type="Proteomes" id="UP000215914"/>
    </source>
</evidence>
<organism evidence="1 2">
    <name type="scientific">Helianthus annuus</name>
    <name type="common">Common sunflower</name>
    <dbReference type="NCBI Taxonomy" id="4232"/>
    <lineage>
        <taxon>Eukaryota</taxon>
        <taxon>Viridiplantae</taxon>
        <taxon>Streptophyta</taxon>
        <taxon>Embryophyta</taxon>
        <taxon>Tracheophyta</taxon>
        <taxon>Spermatophyta</taxon>
        <taxon>Magnoliopsida</taxon>
        <taxon>eudicotyledons</taxon>
        <taxon>Gunneridae</taxon>
        <taxon>Pentapetalae</taxon>
        <taxon>asterids</taxon>
        <taxon>campanulids</taxon>
        <taxon>Asterales</taxon>
        <taxon>Asteraceae</taxon>
        <taxon>Asteroideae</taxon>
        <taxon>Heliantheae alliance</taxon>
        <taxon>Heliantheae</taxon>
        <taxon>Helianthus</taxon>
    </lineage>
</organism>